<protein>
    <submittedName>
        <fullName evidence="1">Uncharacterized protein</fullName>
    </submittedName>
</protein>
<sequence length="121" mass="13799">MADDAKPEKTQKPKRLKWFFKQPRRTSCYASFSVAMGEAEVRAVVRHFDGDWHFLSEASVNGTGDSLAMAELGFIADTHPEVVPLYGMEPGWVATWDASTNFWEIVEMDESWTKIAERPRD</sequence>
<evidence type="ECO:0000313" key="2">
    <source>
        <dbReference type="Proteomes" id="UP000248714"/>
    </source>
</evidence>
<dbReference type="Proteomes" id="UP000248714">
    <property type="component" value="Unassembled WGS sequence"/>
</dbReference>
<dbReference type="EMBL" id="QLTT01000013">
    <property type="protein sequence ID" value="RAS59720.1"/>
    <property type="molecule type" value="Genomic_DNA"/>
</dbReference>
<name>A0ABX9DWD0_9PSEU</name>
<accession>A0ABX9DWD0</accession>
<reference evidence="1 2" key="1">
    <citation type="submission" date="2018-06" db="EMBL/GenBank/DDBJ databases">
        <title>Genomic Encyclopedia of Type Strains, Phase IV (KMG-IV): sequencing the most valuable type-strain genomes for metagenomic binning, comparative biology and taxonomic classification.</title>
        <authorList>
            <person name="Goeker M."/>
        </authorList>
    </citation>
    <scope>NUCLEOTIDE SEQUENCE [LARGE SCALE GENOMIC DNA]</scope>
    <source>
        <strain evidence="1 2">DSM 45479</strain>
    </source>
</reference>
<comment type="caution">
    <text evidence="1">The sequence shown here is derived from an EMBL/GenBank/DDBJ whole genome shotgun (WGS) entry which is preliminary data.</text>
</comment>
<proteinExistence type="predicted"/>
<gene>
    <name evidence="1" type="ORF">C8D87_11320</name>
</gene>
<keyword evidence="2" id="KW-1185">Reference proteome</keyword>
<dbReference type="RefSeq" id="WP_112231436.1">
    <property type="nucleotide sequence ID" value="NZ_QLTT01000013.1"/>
</dbReference>
<evidence type="ECO:0000313" key="1">
    <source>
        <dbReference type="EMBL" id="RAS59720.1"/>
    </source>
</evidence>
<organism evidence="1 2">
    <name type="scientific">Lentzea atacamensis</name>
    <dbReference type="NCBI Taxonomy" id="531938"/>
    <lineage>
        <taxon>Bacteria</taxon>
        <taxon>Bacillati</taxon>
        <taxon>Actinomycetota</taxon>
        <taxon>Actinomycetes</taxon>
        <taxon>Pseudonocardiales</taxon>
        <taxon>Pseudonocardiaceae</taxon>
        <taxon>Lentzea</taxon>
    </lineage>
</organism>